<dbReference type="PANTHER" id="PTHR32419:SF6">
    <property type="entry name" value="GLUTATHIONE S-TRANSFERASE OMEGA-LIKE 1-RELATED"/>
    <property type="match status" value="1"/>
</dbReference>
<dbReference type="EMBL" id="CAMXCT030000449">
    <property type="protein sequence ID" value="CAL4766316.1"/>
    <property type="molecule type" value="Genomic_DNA"/>
</dbReference>
<accession>A0A9P1BT66</accession>
<feature type="transmembrane region" description="Helical" evidence="1">
    <location>
        <begin position="87"/>
        <end position="109"/>
    </location>
</feature>
<dbReference type="Proteomes" id="UP001152797">
    <property type="component" value="Unassembled WGS sequence"/>
</dbReference>
<dbReference type="AlphaFoldDB" id="A0A9P1BT66"/>
<keyword evidence="5" id="KW-1185">Reference proteome</keyword>
<keyword evidence="1" id="KW-0472">Membrane</keyword>
<dbReference type="GO" id="GO:0004364">
    <property type="term" value="F:glutathione transferase activity"/>
    <property type="evidence" value="ECO:0007669"/>
    <property type="project" value="InterPro"/>
</dbReference>
<sequence>MALFKACIAILWHLSFILFFSHFPPFTTCTQEVFSFSFFLPSLRWSGVGKGFFCAALPLPLALGLAPLGCAGISGLPPSELSVPSPFPSLLLLLLLLLLELDLLSFALAGQQVAGQASVGGLARLLFFGYFRNLLVVLLLATLWVLAGCCHFYFFQVGMAYPSLGKMVGIASSLPLPFSRLSSCAPFKALKCALVRVWIYALCKACKEFFPIDAQGMFGKPFCKACLAHSGSFKVLDQLPPAPTRPLTKMVASSFLGGQKSLVKVAKWGSREAWRTMVKELAPQSPEGEYLRPKSQLRAQVSAGVGIASHLNHLVASFGDTTLELVDQGSRFNGGHAVYLGNTCPWCHRVALALAFRQVPERCVARVRLLDDPERASRGGWAFDASQGFADPVFQAKDLREVYDRSAGGSGGYVGRCTAPLLVDRQHLKAVSQDSEEIVRMIATAEASSRELEEGRCVELFPGHLRSQIQETHRWTYHLLSNAVYRAGFSTSQEAFARACRDVAEGLQRVEELLSEQPFLSPWWNRCGDRITEADVMMLPCACRFDAVYASLFLRGSCGLWREGPARRRWLQRCWALPMVPQTVDVQRCQESRDSKGTEDELKRTCLVERNMGGFHK</sequence>
<feature type="transmembrane region" description="Helical" evidence="1">
    <location>
        <begin position="130"/>
        <end position="154"/>
    </location>
</feature>
<evidence type="ECO:0000313" key="5">
    <source>
        <dbReference type="Proteomes" id="UP001152797"/>
    </source>
</evidence>
<evidence type="ECO:0000256" key="1">
    <source>
        <dbReference type="SAM" id="Phobius"/>
    </source>
</evidence>
<dbReference type="InterPro" id="IPR016639">
    <property type="entry name" value="GST_Omega/GSH"/>
</dbReference>
<name>A0A9P1BT66_9DINO</name>
<keyword evidence="1" id="KW-0812">Transmembrane</keyword>
<organism evidence="3">
    <name type="scientific">Cladocopium goreaui</name>
    <dbReference type="NCBI Taxonomy" id="2562237"/>
    <lineage>
        <taxon>Eukaryota</taxon>
        <taxon>Sar</taxon>
        <taxon>Alveolata</taxon>
        <taxon>Dinophyceae</taxon>
        <taxon>Suessiales</taxon>
        <taxon>Symbiodiniaceae</taxon>
        <taxon>Cladocopium</taxon>
    </lineage>
</organism>
<evidence type="ECO:0000313" key="4">
    <source>
        <dbReference type="EMBL" id="CAL4766316.1"/>
    </source>
</evidence>
<protein>
    <submittedName>
        <fullName evidence="4">Glutathione S-transferase omega-like 2 (Glutathione-dependent dehydroascorbate reductase)</fullName>
    </submittedName>
</protein>
<dbReference type="GO" id="GO:0005737">
    <property type="term" value="C:cytoplasm"/>
    <property type="evidence" value="ECO:0007669"/>
    <property type="project" value="TreeGrafter"/>
</dbReference>
<feature type="domain" description="GST N-terminal" evidence="2">
    <location>
        <begin position="343"/>
        <end position="444"/>
    </location>
</feature>
<dbReference type="OrthoDB" id="2309723at2759"/>
<dbReference type="Pfam" id="PF13409">
    <property type="entry name" value="GST_N_2"/>
    <property type="match status" value="1"/>
</dbReference>
<proteinExistence type="predicted"/>
<dbReference type="EMBL" id="CAMXCT020000449">
    <property type="protein sequence ID" value="CAL1132379.1"/>
    <property type="molecule type" value="Genomic_DNA"/>
</dbReference>
<reference evidence="4 5" key="2">
    <citation type="submission" date="2024-05" db="EMBL/GenBank/DDBJ databases">
        <authorList>
            <person name="Chen Y."/>
            <person name="Shah S."/>
            <person name="Dougan E. K."/>
            <person name="Thang M."/>
            <person name="Chan C."/>
        </authorList>
    </citation>
    <scope>NUCLEOTIDE SEQUENCE [LARGE SCALE GENOMIC DNA]</scope>
</reference>
<evidence type="ECO:0000313" key="3">
    <source>
        <dbReference type="EMBL" id="CAI3979004.1"/>
    </source>
</evidence>
<comment type="caution">
    <text evidence="3">The sequence shown here is derived from an EMBL/GenBank/DDBJ whole genome shotgun (WGS) entry which is preliminary data.</text>
</comment>
<evidence type="ECO:0000259" key="2">
    <source>
        <dbReference type="Pfam" id="PF13409"/>
    </source>
</evidence>
<dbReference type="Gene3D" id="3.40.30.10">
    <property type="entry name" value="Glutaredoxin"/>
    <property type="match status" value="1"/>
</dbReference>
<dbReference type="Pfam" id="PF13410">
    <property type="entry name" value="GST_C_2"/>
    <property type="match status" value="1"/>
</dbReference>
<keyword evidence="1" id="KW-1133">Transmembrane helix</keyword>
<gene>
    <name evidence="3" type="ORF">C1SCF055_LOCUS6992</name>
</gene>
<dbReference type="EMBL" id="CAMXCT010000449">
    <property type="protein sequence ID" value="CAI3979004.1"/>
    <property type="molecule type" value="Genomic_DNA"/>
</dbReference>
<reference evidence="3" key="1">
    <citation type="submission" date="2022-10" db="EMBL/GenBank/DDBJ databases">
        <authorList>
            <person name="Chen Y."/>
            <person name="Dougan E. K."/>
            <person name="Chan C."/>
            <person name="Rhodes N."/>
            <person name="Thang M."/>
        </authorList>
    </citation>
    <scope>NUCLEOTIDE SEQUENCE</scope>
</reference>
<dbReference type="InterPro" id="IPR036282">
    <property type="entry name" value="Glutathione-S-Trfase_C_sf"/>
</dbReference>
<dbReference type="SUPFAM" id="SSF47616">
    <property type="entry name" value="GST C-terminal domain-like"/>
    <property type="match status" value="1"/>
</dbReference>
<dbReference type="Gene3D" id="1.20.1050.10">
    <property type="match status" value="1"/>
</dbReference>
<dbReference type="PANTHER" id="PTHR32419">
    <property type="entry name" value="GLUTATHIONYL-HYDROQUINONE REDUCTASE"/>
    <property type="match status" value="1"/>
</dbReference>
<dbReference type="InterPro" id="IPR004045">
    <property type="entry name" value="Glutathione_S-Trfase_N"/>
</dbReference>